<accession>A0A1I3R0X9</accession>
<dbReference type="RefSeq" id="WP_090060539.1">
    <property type="nucleotide sequence ID" value="NZ_FORH01000003.1"/>
</dbReference>
<feature type="transmembrane region" description="Helical" evidence="1">
    <location>
        <begin position="332"/>
        <end position="349"/>
    </location>
</feature>
<keyword evidence="3" id="KW-1185">Reference proteome</keyword>
<dbReference type="AlphaFoldDB" id="A0A1I3R0X9"/>
<evidence type="ECO:0000256" key="1">
    <source>
        <dbReference type="SAM" id="Phobius"/>
    </source>
</evidence>
<feature type="transmembrane region" description="Helical" evidence="1">
    <location>
        <begin position="920"/>
        <end position="941"/>
    </location>
</feature>
<dbReference type="GO" id="GO:0005886">
    <property type="term" value="C:plasma membrane"/>
    <property type="evidence" value="ECO:0007669"/>
    <property type="project" value="TreeGrafter"/>
</dbReference>
<dbReference type="Gene3D" id="1.20.1640.10">
    <property type="entry name" value="Multidrug efflux transporter AcrB transmembrane domain"/>
    <property type="match status" value="2"/>
</dbReference>
<feature type="transmembrane region" description="Helical" evidence="1">
    <location>
        <begin position="383"/>
        <end position="404"/>
    </location>
</feature>
<feature type="transmembrane region" description="Helical" evidence="1">
    <location>
        <begin position="12"/>
        <end position="30"/>
    </location>
</feature>
<dbReference type="InterPro" id="IPR027463">
    <property type="entry name" value="AcrB_DN_DC_subdom"/>
</dbReference>
<gene>
    <name evidence="2" type="ORF">SAMN04487991_2036</name>
</gene>
<dbReference type="STRING" id="588602.SAMN04487991_2036"/>
<dbReference type="Gene3D" id="3.30.2090.10">
    <property type="entry name" value="Multidrug efflux transporter AcrB TolC docking domain, DN and DC subdomains"/>
    <property type="match status" value="2"/>
</dbReference>
<reference evidence="3" key="1">
    <citation type="submission" date="2016-10" db="EMBL/GenBank/DDBJ databases">
        <authorList>
            <person name="Varghese N."/>
            <person name="Submissions S."/>
        </authorList>
    </citation>
    <scope>NUCLEOTIDE SEQUENCE [LARGE SCALE GENOMIC DNA]</scope>
    <source>
        <strain evidence="3">DSM 26471</strain>
    </source>
</reference>
<feature type="transmembrane region" description="Helical" evidence="1">
    <location>
        <begin position="962"/>
        <end position="981"/>
    </location>
</feature>
<dbReference type="Gene3D" id="3.30.70.1430">
    <property type="entry name" value="Multidrug efflux transporter AcrB pore domain"/>
    <property type="match status" value="2"/>
</dbReference>
<protein>
    <submittedName>
        <fullName evidence="2">Multidrug efflux pump subunit AcrB</fullName>
    </submittedName>
</protein>
<feature type="transmembrane region" description="Helical" evidence="1">
    <location>
        <begin position="993"/>
        <end position="1019"/>
    </location>
</feature>
<organism evidence="2 3">
    <name type="scientific">Celeribacter neptunius</name>
    <dbReference type="NCBI Taxonomy" id="588602"/>
    <lineage>
        <taxon>Bacteria</taxon>
        <taxon>Pseudomonadati</taxon>
        <taxon>Pseudomonadota</taxon>
        <taxon>Alphaproteobacteria</taxon>
        <taxon>Rhodobacterales</taxon>
        <taxon>Roseobacteraceae</taxon>
        <taxon>Celeribacter</taxon>
    </lineage>
</organism>
<proteinExistence type="predicted"/>
<keyword evidence="1" id="KW-1133">Transmembrane helix</keyword>
<dbReference type="SUPFAM" id="SSF82714">
    <property type="entry name" value="Multidrug efflux transporter AcrB TolC docking domain, DN and DC subdomains"/>
    <property type="match status" value="2"/>
</dbReference>
<feature type="transmembrane region" description="Helical" evidence="1">
    <location>
        <begin position="890"/>
        <end position="914"/>
    </location>
</feature>
<dbReference type="EMBL" id="FORH01000003">
    <property type="protein sequence ID" value="SFJ39795.1"/>
    <property type="molecule type" value="Genomic_DNA"/>
</dbReference>
<dbReference type="OrthoDB" id="174266at2"/>
<dbReference type="Gene3D" id="3.30.70.1440">
    <property type="entry name" value="Multidrug efflux transporter AcrB pore domain"/>
    <property type="match status" value="1"/>
</dbReference>
<dbReference type="InterPro" id="IPR001036">
    <property type="entry name" value="Acrflvin-R"/>
</dbReference>
<dbReference type="SUPFAM" id="SSF82693">
    <property type="entry name" value="Multidrug efflux transporter AcrB pore domain, PN1, PN2, PC1 and PC2 subdomains"/>
    <property type="match status" value="2"/>
</dbReference>
<keyword evidence="1" id="KW-0472">Membrane</keyword>
<dbReference type="PRINTS" id="PR00702">
    <property type="entry name" value="ACRIFLAVINRP"/>
</dbReference>
<dbReference type="PANTHER" id="PTHR32063:SF33">
    <property type="entry name" value="RND SUPERFAMILY EFFLUX PUMP PERMEASE COMPONENT"/>
    <property type="match status" value="1"/>
</dbReference>
<dbReference type="Gene3D" id="3.30.70.1320">
    <property type="entry name" value="Multidrug efflux transporter AcrB pore domain like"/>
    <property type="match status" value="1"/>
</dbReference>
<feature type="transmembrane region" description="Helical" evidence="1">
    <location>
        <begin position="520"/>
        <end position="542"/>
    </location>
</feature>
<dbReference type="PANTHER" id="PTHR32063">
    <property type="match status" value="1"/>
</dbReference>
<name>A0A1I3R0X9_9RHOB</name>
<feature type="transmembrane region" description="Helical" evidence="1">
    <location>
        <begin position="356"/>
        <end position="377"/>
    </location>
</feature>
<dbReference type="Proteomes" id="UP000199630">
    <property type="component" value="Unassembled WGS sequence"/>
</dbReference>
<feature type="transmembrane region" description="Helical" evidence="1">
    <location>
        <begin position="424"/>
        <end position="446"/>
    </location>
</feature>
<dbReference type="GO" id="GO:0042910">
    <property type="term" value="F:xenobiotic transmembrane transporter activity"/>
    <property type="evidence" value="ECO:0007669"/>
    <property type="project" value="TreeGrafter"/>
</dbReference>
<dbReference type="SUPFAM" id="SSF82866">
    <property type="entry name" value="Multidrug efflux transporter AcrB transmembrane domain"/>
    <property type="match status" value="2"/>
</dbReference>
<feature type="transmembrane region" description="Helical" evidence="1">
    <location>
        <begin position="452"/>
        <end position="475"/>
    </location>
</feature>
<feature type="transmembrane region" description="Helical" evidence="1">
    <location>
        <begin position="864"/>
        <end position="883"/>
    </location>
</feature>
<evidence type="ECO:0000313" key="3">
    <source>
        <dbReference type="Proteomes" id="UP000199630"/>
    </source>
</evidence>
<keyword evidence="1" id="KW-0812">Transmembrane</keyword>
<sequence length="1041" mass="110814">MIGLFAGHRTAANILMLALLGLGLMALPMLQRDTFPLTPPSEVSVRIAYPGAASSEVERGICTVAEIPLMKVENLAELTCVARENAAQISAEIIEGADMTRFYNDVKDAVDGVSTFPDKADDPVTQIVERVASVSSVAVTGPDDPAVLFAYAQQLAERLRADPGISQVDVNGFSDREIAVEFDQASLQRFGLKISDIGAGLSRQSLDMPAGTLEGAAGDSSIRFLGEKRTPAELALIPIAESAAGGEVRLGDVASIRAGFDDPSQATYFGGQRAAIVAVSKTASQDALKVKAALDRQIAEAQAEAPGNITLTISQDSTSNIRDRLRIISDNGIQGLVLVLVVMWLFFGLRLSFWVAMGLPVSFLGAIFVMQLLGYTINMMTMVALLVAIGLLMDDAIVISENIVRRRQAGESPREAAINGVKQVGPGVLASFLTTAMVIGPLGYLTGNIGAILKYIPIVLLITLTVSLIEAFLILPSHMMHSLGGETRPGRVNRAVNAVFDGFRDKVVVPLAELSLRFRYLTLGLAVLFVGLSIAPYTGGFIKYQSFPSLESDTVEARLLLAEGSPLARTEQRVAKVVKALEQMDADWTPDQPEGQPLVKSYTITYGFNADAPNSGPNMATVSAALLPAGVRTTEVTDIVDRWKKLTGPMPDMASMRFTDKERGAGGKPIDLRLVGNDLDELAITARELRRFFRDFDGVRDVSFDLRPGKPEIVLRMRPGTAALLGVTPQALAGELRAAFRGDSAVSFADPYGQIDVVARLSASDRASLSDVLSLEVPGANGTLIPLSTVAEVTETRGYNTITHVNGQRAVSVQGSINPAVANARELMQAMKADYLPELAQKRPGVTVQILGEAEDTATTGASLSRNMLAGVIGVYFLLAFYMSSFIRPFAVIAAIPLSLIGVMWGHMALGLAISLPSLVGLATLVGIVVNNAILLDAFIAERRGAGAGMIEAGREAVRDRFRAIFLTSLTTVVGLGPLLFEQSTQAQFLRPIVASLAFGLTAATFLALFVTPAFLAVLEDLGLKLSKAPEDPERGLSTES</sequence>
<dbReference type="Pfam" id="PF00873">
    <property type="entry name" value="ACR_tran"/>
    <property type="match status" value="1"/>
</dbReference>
<evidence type="ECO:0000313" key="2">
    <source>
        <dbReference type="EMBL" id="SFJ39795.1"/>
    </source>
</evidence>